<feature type="transmembrane region" description="Helical" evidence="5">
    <location>
        <begin position="291"/>
        <end position="315"/>
    </location>
</feature>
<keyword evidence="3 5" id="KW-1133">Transmembrane helix</keyword>
<comment type="subcellular location">
    <subcellularLocation>
        <location evidence="1">Membrane</location>
        <topology evidence="1">Multi-pass membrane protein</topology>
    </subcellularLocation>
</comment>
<feature type="transmembrane region" description="Helical" evidence="5">
    <location>
        <begin position="259"/>
        <end position="279"/>
    </location>
</feature>
<feature type="transmembrane region" description="Helical" evidence="5">
    <location>
        <begin position="119"/>
        <end position="136"/>
    </location>
</feature>
<dbReference type="Gene3D" id="1.20.1250.20">
    <property type="entry name" value="MFS general substrate transporter like domains"/>
    <property type="match status" value="1"/>
</dbReference>
<organism evidence="7 8">
    <name type="scientific">Paraburkholderia hiiakae</name>
    <dbReference type="NCBI Taxonomy" id="1081782"/>
    <lineage>
        <taxon>Bacteria</taxon>
        <taxon>Pseudomonadati</taxon>
        <taxon>Pseudomonadota</taxon>
        <taxon>Betaproteobacteria</taxon>
        <taxon>Burkholderiales</taxon>
        <taxon>Burkholderiaceae</taxon>
        <taxon>Paraburkholderia</taxon>
    </lineage>
</organism>
<evidence type="ECO:0000313" key="7">
    <source>
        <dbReference type="EMBL" id="CAD6543338.1"/>
    </source>
</evidence>
<comment type="caution">
    <text evidence="7">The sequence shown here is derived from an EMBL/GenBank/DDBJ whole genome shotgun (WGS) entry which is preliminary data.</text>
</comment>
<reference evidence="7 8" key="1">
    <citation type="submission" date="2020-10" db="EMBL/GenBank/DDBJ databases">
        <authorList>
            <person name="Peeters C."/>
        </authorList>
    </citation>
    <scope>NUCLEOTIDE SEQUENCE [LARGE SCALE GENOMIC DNA]</scope>
    <source>
        <strain evidence="7 8">LMG 27952</strain>
    </source>
</reference>
<dbReference type="InterPro" id="IPR020846">
    <property type="entry name" value="MFS_dom"/>
</dbReference>
<dbReference type="PANTHER" id="PTHR23508">
    <property type="entry name" value="CARBOXYLIC ACID TRANSPORTER PROTEIN HOMOLOG"/>
    <property type="match status" value="1"/>
</dbReference>
<dbReference type="RefSeq" id="WP_201697651.1">
    <property type="nucleotide sequence ID" value="NZ_CAJHCQ010000010.1"/>
</dbReference>
<feature type="transmembrane region" description="Helical" evidence="5">
    <location>
        <begin position="148"/>
        <end position="170"/>
    </location>
</feature>
<evidence type="ECO:0000256" key="1">
    <source>
        <dbReference type="ARBA" id="ARBA00004141"/>
    </source>
</evidence>
<dbReference type="Pfam" id="PF07690">
    <property type="entry name" value="MFS_1"/>
    <property type="match status" value="1"/>
</dbReference>
<feature type="transmembrane region" description="Helical" evidence="5">
    <location>
        <begin position="412"/>
        <end position="433"/>
    </location>
</feature>
<dbReference type="InterPro" id="IPR011701">
    <property type="entry name" value="MFS"/>
</dbReference>
<evidence type="ECO:0000256" key="2">
    <source>
        <dbReference type="ARBA" id="ARBA00022692"/>
    </source>
</evidence>
<dbReference type="SUPFAM" id="SSF103473">
    <property type="entry name" value="MFS general substrate transporter"/>
    <property type="match status" value="1"/>
</dbReference>
<keyword evidence="2 5" id="KW-0812">Transmembrane</keyword>
<evidence type="ECO:0000313" key="8">
    <source>
        <dbReference type="Proteomes" id="UP000656319"/>
    </source>
</evidence>
<feature type="transmembrane region" description="Helical" evidence="5">
    <location>
        <begin position="20"/>
        <end position="41"/>
    </location>
</feature>
<gene>
    <name evidence="7" type="primary">ydjE_6</name>
    <name evidence="7" type="ORF">LMG27952_04024</name>
</gene>
<dbReference type="EMBL" id="CAJHCQ010000010">
    <property type="protein sequence ID" value="CAD6543338.1"/>
    <property type="molecule type" value="Genomic_DNA"/>
</dbReference>
<dbReference type="PROSITE" id="PS50850">
    <property type="entry name" value="MFS"/>
    <property type="match status" value="1"/>
</dbReference>
<dbReference type="Proteomes" id="UP000656319">
    <property type="component" value="Unassembled WGS sequence"/>
</dbReference>
<sequence>MQTASPNAGARLDRLPVSRFHWRIVGLVAGGMFLDGFEIYLGAAVLSALLKNGWSDLAHNAQFVSLTFAGMVLGAWLAGVLGDRYGRRFSYQANLLLFGVASLAGACAPNMTWLVIARFFMGIGLGAEIVVGYVTVSEFVPPAQRGRWGSALSALTNLSLFVSALLGYLIIPHYGWRWMFVIVGTGALVVWYLRKKMPESPRWLESHGRNEEAERVLAAIEAEAGNVQPLPRVAPALAQPPRQRPLTALFSLAMLRRTIVASVILIVLNTVIYGFIAWIPSFMAKSGMSIVSSLGFATLMSLGGPVGGVIGMLAGDRIGRKPGIVIFSALAIVLGALYPNVSAPALLAVIGFALVTTIYTMVAFAWALYVPELFPTDLRMRGSGFCNTLGRLMTVLTPWLVVWLYGRYQLTGVVTAMLVLLVVQVLVVATLGIETRGLSLEALAPEEDANASNLSLSALISGSHGHES</sequence>
<protein>
    <submittedName>
        <fullName evidence="7">Inner membrane metabolite transport protein YdjE</fullName>
    </submittedName>
</protein>
<feature type="transmembrane region" description="Helical" evidence="5">
    <location>
        <begin position="389"/>
        <end position="406"/>
    </location>
</feature>
<dbReference type="InterPro" id="IPR036259">
    <property type="entry name" value="MFS_trans_sf"/>
</dbReference>
<keyword evidence="8" id="KW-1185">Reference proteome</keyword>
<dbReference type="CDD" id="cd17316">
    <property type="entry name" value="MFS_SV2_like"/>
    <property type="match status" value="1"/>
</dbReference>
<name>A0ABM8NTY6_9BURK</name>
<evidence type="ECO:0000259" key="6">
    <source>
        <dbReference type="PROSITE" id="PS50850"/>
    </source>
</evidence>
<feature type="transmembrane region" description="Helical" evidence="5">
    <location>
        <begin position="322"/>
        <end position="339"/>
    </location>
</feature>
<dbReference type="PANTHER" id="PTHR23508:SF10">
    <property type="entry name" value="CARBOXYLIC ACID TRANSPORTER PROTEIN HOMOLOG"/>
    <property type="match status" value="1"/>
</dbReference>
<proteinExistence type="predicted"/>
<evidence type="ECO:0000256" key="4">
    <source>
        <dbReference type="ARBA" id="ARBA00023136"/>
    </source>
</evidence>
<feature type="transmembrane region" description="Helical" evidence="5">
    <location>
        <begin position="176"/>
        <end position="193"/>
    </location>
</feature>
<feature type="domain" description="Major facilitator superfamily (MFS) profile" evidence="6">
    <location>
        <begin position="24"/>
        <end position="436"/>
    </location>
</feature>
<feature type="transmembrane region" description="Helical" evidence="5">
    <location>
        <begin position="93"/>
        <end position="113"/>
    </location>
</feature>
<evidence type="ECO:0000256" key="5">
    <source>
        <dbReference type="SAM" id="Phobius"/>
    </source>
</evidence>
<keyword evidence="4 5" id="KW-0472">Membrane</keyword>
<feature type="transmembrane region" description="Helical" evidence="5">
    <location>
        <begin position="61"/>
        <end position="81"/>
    </location>
</feature>
<feature type="transmembrane region" description="Helical" evidence="5">
    <location>
        <begin position="345"/>
        <end position="369"/>
    </location>
</feature>
<accession>A0ABM8NTY6</accession>
<evidence type="ECO:0000256" key="3">
    <source>
        <dbReference type="ARBA" id="ARBA00022989"/>
    </source>
</evidence>